<evidence type="ECO:0000256" key="6">
    <source>
        <dbReference type="ARBA" id="ARBA00022871"/>
    </source>
</evidence>
<evidence type="ECO:0000256" key="5">
    <source>
        <dbReference type="ARBA" id="ARBA00022782"/>
    </source>
</evidence>
<dbReference type="PANTHER" id="PTHR35671">
    <property type="entry name" value="PROTEIN TOPAZ1"/>
    <property type="match status" value="1"/>
</dbReference>
<dbReference type="PANTHER" id="PTHR35671:SF1">
    <property type="entry name" value="PROTEIN TOPAZ1"/>
    <property type="match status" value="1"/>
</dbReference>
<feature type="region of interest" description="Disordered" evidence="8">
    <location>
        <begin position="1"/>
        <end position="66"/>
    </location>
</feature>
<keyword evidence="5" id="KW-0221">Differentiation</keyword>
<dbReference type="Gene3D" id="1.25.40.10">
    <property type="entry name" value="Tetratricopeptide repeat domain"/>
    <property type="match status" value="1"/>
</dbReference>
<dbReference type="GO" id="GO:0048137">
    <property type="term" value="P:spermatocyte division"/>
    <property type="evidence" value="ECO:0007669"/>
    <property type="project" value="TreeGrafter"/>
</dbReference>
<reference evidence="10" key="2">
    <citation type="submission" date="2025-09" db="UniProtKB">
        <authorList>
            <consortium name="Ensembl"/>
        </authorList>
    </citation>
    <scope>IDENTIFICATION</scope>
</reference>
<comment type="subcellular location">
    <subcellularLocation>
        <location evidence="2">Cytoplasm</location>
        <location evidence="2">Cytosol</location>
    </subcellularLocation>
</comment>
<keyword evidence="11" id="KW-1185">Reference proteome</keyword>
<dbReference type="GO" id="GO:0030154">
    <property type="term" value="P:cell differentiation"/>
    <property type="evidence" value="ECO:0007669"/>
    <property type="project" value="UniProtKB-KW"/>
</dbReference>
<dbReference type="Proteomes" id="UP000694555">
    <property type="component" value="Unplaced"/>
</dbReference>
<feature type="region of interest" description="Disordered" evidence="8">
    <location>
        <begin position="663"/>
        <end position="695"/>
    </location>
</feature>
<evidence type="ECO:0000256" key="3">
    <source>
        <dbReference type="ARBA" id="ARBA00016464"/>
    </source>
</evidence>
<feature type="compositionally biased region" description="Basic and acidic residues" evidence="8">
    <location>
        <begin position="54"/>
        <end position="66"/>
    </location>
</feature>
<name>A0A8C0AWG2_9AVES</name>
<feature type="domain" description="Protein TOPAZ1" evidence="9">
    <location>
        <begin position="1086"/>
        <end position="1258"/>
    </location>
</feature>
<sequence>TAATGHKSPRTTNNQRKNVQALHERRAAELKPSERTIEGDPGTQAVKKLKTNRNRSEASKEKEPHYSKSLMVATSGGTQGKSFLCHPVTKKPGVQYKKSKPRIDQIKCLQSFSVTTAEKMRNVSAKCDAECCRNALNHCNGLLCATEKNPFVRLEACSYINTFVKSSASGTTSSYRLSGFFHVAQDKTKHVFPHGTVEQSDRNCSTNRMQNERSPIRGGLLFNKEKTQNGEGCFSCCQSENNKCLRGKKWNIGRKPRKKMKITEKSAVENIFADTANECSESELQTEVAVAMSSSFAELGLNHKEITLSASCDHTSNLHIGKNSHEAQTISVWSKNSTKLLAFEDGFRKTSELSVIAKGENSDSVAHHSAASDSLRVLAEGCDVSNCHRSKTDEKLKKVHKKMQQFTCQRAVPMTGKNVWPFNSCARTSERVRKSHGSISEEKRLLRAAFEESSDKSSVKAVADSAVTGNLRQLDLHTSSVEVNKESTHKIIDPNTECLTSLETPESSSVDIYETPRKSNENAELPLNMDRSAVALNHDDVQEVKATLNFTTKQKDKGTVMKRNLSVTVQNGTSTSNRNRINFSREASVVNQTSSDLKLMKLLNTGNLTKFKIPLCRNKPESRKLESVHSFERKSCSPLELLDSTSVSRRQKTGEETFLVNSKQQPLPVASDAMSTASMRKKADEINSKDFQHNSSENISNEMSALPEHFSLYPHPFLDGQLESSVPDFRGTECVLKSHFPDDSWNAVDHPVALEINGDSKSRGNLSQHKSQNFPDILEAYKEDVLVIDVIQDDPDLFGTNNKEELAPADCERCPVKASGTSTCIKDEKQDLKPEYPVTSENGDSVEDNFRYAYYSFYYNNPKFSGKSPLLPLQNSGGFEPWKVEKNAMVSFQRILEMIELPRKYCKFYFTTLRGCERAKCWFWHVPEQGDEKICMAILRAYASINESGLLKRAVQIFVKYYREVTPGVDFVSQVLNDLLISLLKNCLLQEVFKILNVTPAVDVLLKVFEHVAALNIRDAVPTLINTFCKLIDAGMFLEFEHFDYIIKFLHQLQVSSQEINTVLNIKSRFQERHFEKNWLFDFNLHCKEKSDWTKLGSLYVYARTGCEHFDDLQKLSLCIVEILTRDSETDRPGVPFCDFADAVIKNSQHNEADRIFIGRSGISVMYSYHKALQWIKGRKVLDKLHELQIHFTVLKGLIGTERLASRCQIVNKAAEIFLKTGSLNGATWVLRESEWTTNAPSWPCDKMDILSRHNLLSTLVHNYLRKSLYKQAFEVLQNLPGFQNHSDTVDVSHYSCLFNKLINACFESKNLGVSSRAVDFMLSKNIAIDFFLLRGLITALGRSSLWSKARSYYKSALSLGCYPPLQGNLYHKLLTIPSYLSEVEMLLAIEMFLVSNASDIQSPMATSQTLQIILKRCEDQTVQNNSVYQAAVERLILAARLSDPKLFLKHMTMNVNMEEVYSLELTSALKWLQENMKWAGKVWLFQQSIVKTFGF</sequence>
<comment type="function">
    <text evidence="1">Important for normal spermatogenesis and male fertility. Specifically required for progression to the post-meiotic stages of spermatocyte development. Seems to be necessary for normal expression levels of a number of testis-expressed gene transcripts, although its role in this process is unclear.</text>
</comment>
<evidence type="ECO:0000256" key="8">
    <source>
        <dbReference type="SAM" id="MobiDB-lite"/>
    </source>
</evidence>
<dbReference type="InterPro" id="IPR038952">
    <property type="entry name" value="TOPAZ1"/>
</dbReference>
<reference evidence="10" key="1">
    <citation type="submission" date="2025-08" db="UniProtKB">
        <authorList>
            <consortium name="Ensembl"/>
        </authorList>
    </citation>
    <scope>IDENTIFICATION</scope>
</reference>
<protein>
    <recommendedName>
        <fullName evidence="3">Protein TOPAZ1</fullName>
    </recommendedName>
    <alternativeName>
        <fullName evidence="7">Testis- and ovary-specific PAZ domain-containing protein 1</fullName>
    </alternativeName>
</protein>
<evidence type="ECO:0000256" key="1">
    <source>
        <dbReference type="ARBA" id="ARBA00002132"/>
    </source>
</evidence>
<evidence type="ECO:0000256" key="7">
    <source>
        <dbReference type="ARBA" id="ARBA00031943"/>
    </source>
</evidence>
<dbReference type="Ensembl" id="ENSBJAT00000008378.1">
    <property type="protein sequence ID" value="ENSBJAP00000008140.1"/>
    <property type="gene ID" value="ENSBJAG00000005667.1"/>
</dbReference>
<feature type="compositionally biased region" description="Basic and acidic residues" evidence="8">
    <location>
        <begin position="22"/>
        <end position="38"/>
    </location>
</feature>
<dbReference type="Pfam" id="PF14669">
    <property type="entry name" value="Asp_Glu_race_2"/>
    <property type="match status" value="1"/>
</dbReference>
<proteinExistence type="predicted"/>
<dbReference type="GO" id="GO:0005829">
    <property type="term" value="C:cytosol"/>
    <property type="evidence" value="ECO:0007669"/>
    <property type="project" value="UniProtKB-SubCell"/>
</dbReference>
<dbReference type="InterPro" id="IPR029435">
    <property type="entry name" value="TOPAZ1_dom"/>
</dbReference>
<dbReference type="InterPro" id="IPR011990">
    <property type="entry name" value="TPR-like_helical_dom_sf"/>
</dbReference>
<evidence type="ECO:0000313" key="10">
    <source>
        <dbReference type="Ensembl" id="ENSBJAP00000008140.1"/>
    </source>
</evidence>
<organism evidence="10 11">
    <name type="scientific">Buteo japonicus</name>
    <dbReference type="NCBI Taxonomy" id="224669"/>
    <lineage>
        <taxon>Eukaryota</taxon>
        <taxon>Metazoa</taxon>
        <taxon>Chordata</taxon>
        <taxon>Craniata</taxon>
        <taxon>Vertebrata</taxon>
        <taxon>Euteleostomi</taxon>
        <taxon>Archelosauria</taxon>
        <taxon>Archosauria</taxon>
        <taxon>Dinosauria</taxon>
        <taxon>Saurischia</taxon>
        <taxon>Theropoda</taxon>
        <taxon>Coelurosauria</taxon>
        <taxon>Aves</taxon>
        <taxon>Neognathae</taxon>
        <taxon>Neoaves</taxon>
        <taxon>Telluraves</taxon>
        <taxon>Accipitrimorphae</taxon>
        <taxon>Accipitriformes</taxon>
        <taxon>Accipitridae</taxon>
        <taxon>Accipitrinae</taxon>
        <taxon>Buteo</taxon>
    </lineage>
</organism>
<evidence type="ECO:0000256" key="4">
    <source>
        <dbReference type="ARBA" id="ARBA00022490"/>
    </source>
</evidence>
<accession>A0A8C0AWG2</accession>
<keyword evidence="4" id="KW-0963">Cytoplasm</keyword>
<feature type="compositionally biased region" description="Basic and acidic residues" evidence="8">
    <location>
        <begin position="681"/>
        <end position="692"/>
    </location>
</feature>
<evidence type="ECO:0000313" key="11">
    <source>
        <dbReference type="Proteomes" id="UP000694555"/>
    </source>
</evidence>
<evidence type="ECO:0000256" key="2">
    <source>
        <dbReference type="ARBA" id="ARBA00004514"/>
    </source>
</evidence>
<evidence type="ECO:0000259" key="9">
    <source>
        <dbReference type="Pfam" id="PF14669"/>
    </source>
</evidence>
<keyword evidence="6" id="KW-0744">Spermatogenesis</keyword>